<evidence type="ECO:0000259" key="7">
    <source>
        <dbReference type="Pfam" id="PF01094"/>
    </source>
</evidence>
<evidence type="ECO:0000256" key="6">
    <source>
        <dbReference type="SAM" id="SignalP"/>
    </source>
</evidence>
<dbReference type="Gene3D" id="3.40.50.2300">
    <property type="match status" value="2"/>
</dbReference>
<sequence length="1136" mass="129181">MLLILFFDFIFNCSALEIITVVPNPQEAISVNWKEEYLILLSEIYTSAIDWHKCSHTNLEFCISMHQNSLILLDLSEDLDIQYFLSKYCQDHFLVHLVYQDEFKYIDDSAYSIVPSLSSQKTAFLALMNYFNWTKGAVFNKKSYSALKDQFLLFSNDLSFLTVDSLTNIEDLISQSVVRMGATLYYLWTSSLESQKIQNALSNSKLLQKGSGILLNQESGYNCSVDGSLIITEIGMESIESSEEYFKTSIKNIISVILDHKIENYKELLKLLDTELPNHYKRNNFSIVNIQNQKRIIVGSIVNRNIQIFGNLIFPGNTNSIPDSAKKILHLSITAGTTNPGGSSSDTTKLAAMGAFAAQDEINVNGEILANFQIDFFNFDCGVSIFNATFARACYSKDIDKLGHAHLTAFGSSVAIGQYKTFTYLNATIPSIGGVNGDGSLSSIQIFPFYVRMFNPLMYSKWSMLLYSLGWKKIAVIYENSLWGEGVYKTLDSTAKQVGLEIINPESLRHIPGNLDRDTVKDYIDVFQAIVDSQARMVALLLLCPLCNYAIELFYDLGLKNKDVIFLAGTGDVLNWISTKDEYMYKRAELGVAMMRLSVPYWVGNIGKRARSEISLKYNISIPNTFGCCYYDSTLIAANALDFMINRGLDYSDPYKLMATLRNTKFIGCTGPVSISKGTNDRNFDFFYIEAIKLDNNRIPYIYLVGNLYPFGTQVISYANPLIYSDGSTIKPTDLRNELDKCPFPDKLVKTFNKGRGLLFGICITVCLMTAAITFIIWKKWWNISIEELKEKQEISFQDFVVGATIAIEFIQFSNMGPDYSIIGSFFYSIGNIFSMDLEDVIKLRNGIFWIVVDVVFGGIALWVILCIVVLLRLDEKWSYLWIFKFLGWLGDILMPILGNLCFIPFVSVCLDIFVCDQSISDDFTDSFLASDCFYFCWKDAHLYYAILSCFALIAYEPLAVFCRPLWQELQPMLHVKTLPLFLMVKTVVQSIFIGLNKTLKRSQDIAHGAVFILLMICYLVFVFKVHPYNYGRYNWWQGLSLVGVVWLSFWSTIAIWMKDQSISYVFLIILVVGWIALAIIGFYVQIKKYPSLLFSQKSRDTSMLFKFAFTFGKKSKVSLSKMKESHEQQKIIAVN</sequence>
<feature type="transmembrane region" description="Helical" evidence="5">
    <location>
        <begin position="1063"/>
        <end position="1085"/>
    </location>
</feature>
<organism evidence="8 9">
    <name type="scientific">Blepharisma stoltei</name>
    <dbReference type="NCBI Taxonomy" id="1481888"/>
    <lineage>
        <taxon>Eukaryota</taxon>
        <taxon>Sar</taxon>
        <taxon>Alveolata</taxon>
        <taxon>Ciliophora</taxon>
        <taxon>Postciliodesmatophora</taxon>
        <taxon>Heterotrichea</taxon>
        <taxon>Heterotrichida</taxon>
        <taxon>Blepharismidae</taxon>
        <taxon>Blepharisma</taxon>
    </lineage>
</organism>
<protein>
    <recommendedName>
        <fullName evidence="7">Receptor ligand binding region domain-containing protein</fullName>
    </recommendedName>
</protein>
<feature type="transmembrane region" description="Helical" evidence="5">
    <location>
        <begin position="1036"/>
        <end position="1057"/>
    </location>
</feature>
<evidence type="ECO:0000256" key="4">
    <source>
        <dbReference type="ARBA" id="ARBA00023136"/>
    </source>
</evidence>
<comment type="caution">
    <text evidence="8">The sequence shown here is derived from an EMBL/GenBank/DDBJ whole genome shotgun (WGS) entry which is preliminary data.</text>
</comment>
<accession>A0AAU9ITC5</accession>
<evidence type="ECO:0000313" key="9">
    <source>
        <dbReference type="Proteomes" id="UP001162131"/>
    </source>
</evidence>
<dbReference type="EMBL" id="CAJZBQ010000016">
    <property type="protein sequence ID" value="CAG9316739.1"/>
    <property type="molecule type" value="Genomic_DNA"/>
</dbReference>
<evidence type="ECO:0000256" key="1">
    <source>
        <dbReference type="ARBA" id="ARBA00004370"/>
    </source>
</evidence>
<evidence type="ECO:0000256" key="2">
    <source>
        <dbReference type="ARBA" id="ARBA00022692"/>
    </source>
</evidence>
<dbReference type="InterPro" id="IPR028082">
    <property type="entry name" value="Peripla_BP_I"/>
</dbReference>
<keyword evidence="4 5" id="KW-0472">Membrane</keyword>
<dbReference type="Proteomes" id="UP001162131">
    <property type="component" value="Unassembled WGS sequence"/>
</dbReference>
<gene>
    <name evidence="8" type="ORF">BSTOLATCC_MIC16842</name>
</gene>
<evidence type="ECO:0000313" key="8">
    <source>
        <dbReference type="EMBL" id="CAG9316739.1"/>
    </source>
</evidence>
<feature type="signal peptide" evidence="6">
    <location>
        <begin position="1"/>
        <end position="15"/>
    </location>
</feature>
<keyword evidence="9" id="KW-1185">Reference proteome</keyword>
<keyword evidence="6" id="KW-0732">Signal</keyword>
<keyword evidence="2 5" id="KW-0812">Transmembrane</keyword>
<comment type="subcellular location">
    <subcellularLocation>
        <location evidence="1">Membrane</location>
    </subcellularLocation>
</comment>
<dbReference type="Pfam" id="PF01094">
    <property type="entry name" value="ANF_receptor"/>
    <property type="match status" value="1"/>
</dbReference>
<dbReference type="AlphaFoldDB" id="A0AAU9ITC5"/>
<feature type="transmembrane region" description="Helical" evidence="5">
    <location>
        <begin position="893"/>
        <end position="915"/>
    </location>
</feature>
<evidence type="ECO:0000256" key="5">
    <source>
        <dbReference type="SAM" id="Phobius"/>
    </source>
</evidence>
<proteinExistence type="predicted"/>
<feature type="transmembrane region" description="Helical" evidence="5">
    <location>
        <begin position="757"/>
        <end position="778"/>
    </location>
</feature>
<keyword evidence="3 5" id="KW-1133">Transmembrane helix</keyword>
<dbReference type="SUPFAM" id="SSF53822">
    <property type="entry name" value="Periplasmic binding protein-like I"/>
    <property type="match status" value="1"/>
</dbReference>
<reference evidence="8" key="1">
    <citation type="submission" date="2021-09" db="EMBL/GenBank/DDBJ databases">
        <authorList>
            <consortium name="AG Swart"/>
            <person name="Singh M."/>
            <person name="Singh A."/>
            <person name="Seah K."/>
            <person name="Emmerich C."/>
        </authorList>
    </citation>
    <scope>NUCLEOTIDE SEQUENCE</scope>
    <source>
        <strain evidence="8">ATCC30299</strain>
    </source>
</reference>
<feature type="chain" id="PRO_5043325392" description="Receptor ligand binding region domain-containing protein" evidence="6">
    <location>
        <begin position="16"/>
        <end position="1136"/>
    </location>
</feature>
<dbReference type="GO" id="GO:0016020">
    <property type="term" value="C:membrane"/>
    <property type="evidence" value="ECO:0007669"/>
    <property type="project" value="UniProtKB-SubCell"/>
</dbReference>
<feature type="domain" description="Receptor ligand binding region" evidence="7">
    <location>
        <begin position="358"/>
        <end position="679"/>
    </location>
</feature>
<feature type="transmembrane region" description="Helical" evidence="5">
    <location>
        <begin position="979"/>
        <end position="1000"/>
    </location>
</feature>
<dbReference type="InterPro" id="IPR001828">
    <property type="entry name" value="ANF_lig-bd_rcpt"/>
</dbReference>
<feature type="transmembrane region" description="Helical" evidence="5">
    <location>
        <begin position="944"/>
        <end position="967"/>
    </location>
</feature>
<feature type="transmembrane region" description="Helical" evidence="5">
    <location>
        <begin position="848"/>
        <end position="872"/>
    </location>
</feature>
<feature type="transmembrane region" description="Helical" evidence="5">
    <location>
        <begin position="1006"/>
        <end position="1024"/>
    </location>
</feature>
<name>A0AAU9ITC5_9CILI</name>
<evidence type="ECO:0000256" key="3">
    <source>
        <dbReference type="ARBA" id="ARBA00022989"/>
    </source>
</evidence>